<dbReference type="EMBL" id="CP014585">
    <property type="protein sequence ID" value="ANZ75790.1"/>
    <property type="molecule type" value="Genomic_DNA"/>
</dbReference>
<feature type="transmembrane region" description="Helical" evidence="8">
    <location>
        <begin position="191"/>
        <end position="211"/>
    </location>
</feature>
<evidence type="ECO:0000256" key="6">
    <source>
        <dbReference type="ARBA" id="ARBA00038347"/>
    </source>
</evidence>
<name>A0A1B2JCN3_PICPA</name>
<proteinExistence type="inferred from homology"/>
<sequence>MTNEKLDLEKRDKPEEATVETSQVYSISTRPEKLIICFLCAFTGFCSSVSMPIYFPILNQVREYFPISESVNNLAVVCYLIFQGIGPALLSPIADVIGRRPLILMLLLLYTVANIALALTRKFWLLLVLRCLQAFSIAPAVSIASGVVGDLVDRESRGSYVGMVSGCLLMGQAIGPLLGGAVDEGFHSWRAVFWFLAVLGMLVFTLDFSFLPETNRSIVGNMSKEPRRLWNYCPILLLPSYQRRLDDNAQADPHPHYNLLDTFRILIAPPVYLTLIPCSILFASWTCCLTTLATELENHYHYSTLKIGLVFISSGVGCVLGSFATGKILDRSYRCQKLKSEFSIYKARLSIYWVYTLICVASQITFGWTLDKRTHPAPIIITIFFFTWACLGTMTMSTTLLIDMFPGQSSTATSCVNITRCLMSALFVGVLTKMIAAMTIGGCYTFFAGISLVSMIPVLYVARRGTKYKL</sequence>
<evidence type="ECO:0000256" key="5">
    <source>
        <dbReference type="ARBA" id="ARBA00023136"/>
    </source>
</evidence>
<comment type="function">
    <text evidence="7">MFS antiporter that does not display functional linkage as drug transporter and performs functions that significantly affect biofilm development and virulence. No substrate for transport has been identified yet, but plays an important role in the growth in the host.</text>
</comment>
<dbReference type="Pfam" id="PF07690">
    <property type="entry name" value="MFS_1"/>
    <property type="match status" value="1"/>
</dbReference>
<reference evidence="10 11" key="1">
    <citation type="submission" date="2016-02" db="EMBL/GenBank/DDBJ databases">
        <title>Comparative genomic and transcriptomic foundation for Pichia pastoris.</title>
        <authorList>
            <person name="Love K.R."/>
            <person name="Shah K.A."/>
            <person name="Whittaker C.A."/>
            <person name="Wu J."/>
            <person name="Bartlett M.C."/>
            <person name="Ma D."/>
            <person name="Leeson R.L."/>
            <person name="Priest M."/>
            <person name="Young S.K."/>
            <person name="Love J.C."/>
        </authorList>
    </citation>
    <scope>NUCLEOTIDE SEQUENCE [LARGE SCALE GENOMIC DNA]</scope>
    <source>
        <strain evidence="10 11">ATCC 28485</strain>
    </source>
</reference>
<feature type="transmembrane region" description="Helical" evidence="8">
    <location>
        <begin position="160"/>
        <end position="179"/>
    </location>
</feature>
<keyword evidence="11" id="KW-1185">Reference proteome</keyword>
<dbReference type="GO" id="GO:0005886">
    <property type="term" value="C:plasma membrane"/>
    <property type="evidence" value="ECO:0007669"/>
    <property type="project" value="TreeGrafter"/>
</dbReference>
<feature type="transmembrane region" description="Helical" evidence="8">
    <location>
        <begin position="70"/>
        <end position="90"/>
    </location>
</feature>
<dbReference type="AlphaFoldDB" id="A0A1B2JCN3"/>
<keyword evidence="3 8" id="KW-0812">Transmembrane</keyword>
<dbReference type="PANTHER" id="PTHR23502">
    <property type="entry name" value="MAJOR FACILITATOR SUPERFAMILY"/>
    <property type="match status" value="1"/>
</dbReference>
<feature type="transmembrane region" description="Helical" evidence="8">
    <location>
        <begin position="271"/>
        <end position="293"/>
    </location>
</feature>
<dbReference type="Proteomes" id="UP000094565">
    <property type="component" value="Chromosome 2"/>
</dbReference>
<keyword evidence="4 8" id="KW-1133">Transmembrane helix</keyword>
<feature type="transmembrane region" description="Helical" evidence="8">
    <location>
        <begin position="414"/>
        <end position="438"/>
    </location>
</feature>
<evidence type="ECO:0000256" key="4">
    <source>
        <dbReference type="ARBA" id="ARBA00022989"/>
    </source>
</evidence>
<evidence type="ECO:0000256" key="7">
    <source>
        <dbReference type="ARBA" id="ARBA00053949"/>
    </source>
</evidence>
<feature type="transmembrane region" description="Helical" evidence="8">
    <location>
        <begin position="102"/>
        <end position="119"/>
    </location>
</feature>
<evidence type="ECO:0000256" key="2">
    <source>
        <dbReference type="ARBA" id="ARBA00022448"/>
    </source>
</evidence>
<dbReference type="GO" id="GO:0045121">
    <property type="term" value="C:membrane raft"/>
    <property type="evidence" value="ECO:0007669"/>
    <property type="project" value="UniProtKB-ARBA"/>
</dbReference>
<dbReference type="OrthoDB" id="440553at2759"/>
<dbReference type="InterPro" id="IPR011701">
    <property type="entry name" value="MFS"/>
</dbReference>
<gene>
    <name evidence="10" type="primary">AQR1</name>
    <name evidence="10" type="ORF">ATY40_BA7501933</name>
</gene>
<feature type="transmembrane region" description="Helical" evidence="8">
    <location>
        <begin position="444"/>
        <end position="462"/>
    </location>
</feature>
<dbReference type="GO" id="GO:0022857">
    <property type="term" value="F:transmembrane transporter activity"/>
    <property type="evidence" value="ECO:0007669"/>
    <property type="project" value="InterPro"/>
</dbReference>
<dbReference type="Gene3D" id="1.20.1720.10">
    <property type="entry name" value="Multidrug resistance protein D"/>
    <property type="match status" value="1"/>
</dbReference>
<feature type="domain" description="Major facilitator superfamily (MFS) profile" evidence="9">
    <location>
        <begin position="36"/>
        <end position="466"/>
    </location>
</feature>
<dbReference type="GO" id="GO:0055088">
    <property type="term" value="P:lipid homeostasis"/>
    <property type="evidence" value="ECO:0007669"/>
    <property type="project" value="UniProtKB-ARBA"/>
</dbReference>
<dbReference type="Gene3D" id="1.20.1250.20">
    <property type="entry name" value="MFS general substrate transporter like domains"/>
    <property type="match status" value="1"/>
</dbReference>
<keyword evidence="2" id="KW-0813">Transport</keyword>
<evidence type="ECO:0000259" key="9">
    <source>
        <dbReference type="PROSITE" id="PS50850"/>
    </source>
</evidence>
<feature type="transmembrane region" description="Helical" evidence="8">
    <location>
        <begin position="376"/>
        <end position="402"/>
    </location>
</feature>
<dbReference type="FunFam" id="1.20.1250.20:FF:000172">
    <property type="entry name" value="MFS multidrug resistance transporter"/>
    <property type="match status" value="1"/>
</dbReference>
<feature type="transmembrane region" description="Helical" evidence="8">
    <location>
        <begin position="125"/>
        <end position="148"/>
    </location>
</feature>
<feature type="transmembrane region" description="Helical" evidence="8">
    <location>
        <begin position="34"/>
        <end position="58"/>
    </location>
</feature>
<dbReference type="PANTHER" id="PTHR23502:SF51">
    <property type="entry name" value="QUINIDINE RESISTANCE PROTEIN 1-RELATED"/>
    <property type="match status" value="1"/>
</dbReference>
<dbReference type="SUPFAM" id="SSF103473">
    <property type="entry name" value="MFS general substrate transporter"/>
    <property type="match status" value="1"/>
</dbReference>
<dbReference type="InterPro" id="IPR036259">
    <property type="entry name" value="MFS_trans_sf"/>
</dbReference>
<comment type="subcellular location">
    <subcellularLocation>
        <location evidence="1">Membrane</location>
        <topology evidence="1">Multi-pass membrane protein</topology>
    </subcellularLocation>
</comment>
<accession>A0A1B2JCN3</accession>
<keyword evidence="5 8" id="KW-0472">Membrane</keyword>
<evidence type="ECO:0000313" key="11">
    <source>
        <dbReference type="Proteomes" id="UP000094565"/>
    </source>
</evidence>
<evidence type="ECO:0000256" key="1">
    <source>
        <dbReference type="ARBA" id="ARBA00004141"/>
    </source>
</evidence>
<evidence type="ECO:0000256" key="8">
    <source>
        <dbReference type="SAM" id="Phobius"/>
    </source>
</evidence>
<protein>
    <submittedName>
        <fullName evidence="10">BA75_01933T0</fullName>
    </submittedName>
</protein>
<feature type="transmembrane region" description="Helical" evidence="8">
    <location>
        <begin position="305"/>
        <end position="329"/>
    </location>
</feature>
<feature type="transmembrane region" description="Helical" evidence="8">
    <location>
        <begin position="350"/>
        <end position="370"/>
    </location>
</feature>
<evidence type="ECO:0000256" key="3">
    <source>
        <dbReference type="ARBA" id="ARBA00022692"/>
    </source>
</evidence>
<dbReference type="InterPro" id="IPR020846">
    <property type="entry name" value="MFS_dom"/>
</dbReference>
<dbReference type="GO" id="GO:0001765">
    <property type="term" value="P:membrane raft assembly"/>
    <property type="evidence" value="ECO:0007669"/>
    <property type="project" value="UniProtKB-ARBA"/>
</dbReference>
<dbReference type="PROSITE" id="PS50850">
    <property type="entry name" value="MFS"/>
    <property type="match status" value="1"/>
</dbReference>
<comment type="similarity">
    <text evidence="6">Belongs to the major facilitator superfamily. CAR1 family.</text>
</comment>
<organism evidence="10 11">
    <name type="scientific">Komagataella pastoris</name>
    <name type="common">Yeast</name>
    <name type="synonym">Pichia pastoris</name>
    <dbReference type="NCBI Taxonomy" id="4922"/>
    <lineage>
        <taxon>Eukaryota</taxon>
        <taxon>Fungi</taxon>
        <taxon>Dikarya</taxon>
        <taxon>Ascomycota</taxon>
        <taxon>Saccharomycotina</taxon>
        <taxon>Pichiomycetes</taxon>
        <taxon>Pichiales</taxon>
        <taxon>Pichiaceae</taxon>
        <taxon>Komagataella</taxon>
    </lineage>
</organism>
<evidence type="ECO:0000313" key="10">
    <source>
        <dbReference type="EMBL" id="ANZ75790.1"/>
    </source>
</evidence>